<dbReference type="Gene3D" id="1.25.40.180">
    <property type="match status" value="3"/>
</dbReference>
<feature type="region of interest" description="Disordered" evidence="1">
    <location>
        <begin position="295"/>
        <end position="320"/>
    </location>
</feature>
<dbReference type="InterPro" id="IPR016024">
    <property type="entry name" value="ARM-type_fold"/>
</dbReference>
<feature type="domain" description="MIF4G" evidence="2">
    <location>
        <begin position="792"/>
        <end position="1071"/>
    </location>
</feature>
<feature type="compositionally biased region" description="Acidic residues" evidence="1">
    <location>
        <begin position="961"/>
        <end position="975"/>
    </location>
</feature>
<feature type="region of interest" description="Disordered" evidence="1">
    <location>
        <begin position="1196"/>
        <end position="1258"/>
    </location>
</feature>
<dbReference type="VEuPathDB" id="CryptoDB:Cvel_17507"/>
<gene>
    <name evidence="3" type="ORF">Cvel_17507</name>
</gene>
<evidence type="ECO:0000256" key="1">
    <source>
        <dbReference type="SAM" id="MobiDB-lite"/>
    </source>
</evidence>
<accession>A0A0G4FL17</accession>
<dbReference type="PhylomeDB" id="A0A0G4FL17"/>
<dbReference type="SMART" id="SM00543">
    <property type="entry name" value="MIF4G"/>
    <property type="match status" value="2"/>
</dbReference>
<feature type="domain" description="MIF4G" evidence="2">
    <location>
        <begin position="585"/>
        <end position="777"/>
    </location>
</feature>
<dbReference type="InterPro" id="IPR039762">
    <property type="entry name" value="Nmd2/UPF2"/>
</dbReference>
<feature type="region of interest" description="Disordered" evidence="1">
    <location>
        <begin position="425"/>
        <end position="446"/>
    </location>
</feature>
<dbReference type="Pfam" id="PF02854">
    <property type="entry name" value="MIF4G"/>
    <property type="match status" value="3"/>
</dbReference>
<evidence type="ECO:0000313" key="3">
    <source>
        <dbReference type="EMBL" id="CEM14500.1"/>
    </source>
</evidence>
<feature type="region of interest" description="Disordered" evidence="1">
    <location>
        <begin position="234"/>
        <end position="262"/>
    </location>
</feature>
<sequence>MGGPSDEGSAPAMSDEELKKLKEEVEQRKAEEMKDDTERARLLEANKTALEGGRQLEGKRDKSIQKISNFKNRLKKIAESERKILLEEVKKLNVGMYLEELADAVSELNFKQKDLPLAVELCCALHQQYEGFTPALQKALGKAFQAAGKGVQGSLAADPAGASSSSSSSSSAGSGAVSALSGWTVAYQNELAGLLTKRKLATRLAGELYLTGVFEDEKLIGSILKLLCTPPAPSATAASADAQQDKEKDGQGPEQQPQTTDPSEDILQAHLACLEFVLKKMGTALLRTVPKKEADLNRQSKTKGEGEGAEGKEAEEGEDKRIAVAEKTAGEKMSALVKGFVRTSGRRILERAHWQMTDQEQRNHTARVERGVVEPEAMSRYQELRNAHQRVQTQLAFIADLVCEEMPRMVDAAEKEGGVRLAAAETAETGKEKEAEEKEEDPETLKWEDAGDRKFYEDVLDLKDILPGVLLGLDKEKEKERKEKEKEKKEKERDLLSESQQEKKKEKEKEKERIIPGLPPPPPAPTVPLATADSADSPLSLSAEAGEKENDKKGTEEETITDDDKKKEKEKETDLLSAAATPFDLFLLNLSRTEPIAEEIDKLAEEFFMQMNSKTNRKKLASHLWGNRRRPDLNLLPVYSRFIRLIHPYCREVGSSVLSALQKEFAALLNEKNPTEAALDAKIKNVRYLAELVKFGVAPAGLILDAFGRMLDDFTAHHVELAVNICIGCGRFLMYTKETSTRTQNLLDKMMRLKSARSVSTRLEVMIEDAYFQVRPTERKKVVLKERPVMRQFIDHVVHSMVYKEDEDSVLKLIRKLDWGDPKVVKWLRKAMLDLDMHGDYARLHCLACLLSGLARYRDAFVIEVIDGLMEDIQVSLEKADFRESPKRVRQVRLLGELYCYRLVDSAVIFDCLYHLIGLGGASAYQCGSAKHAAALMNENQRMDEIHAGGLGGRPMKAIMEEDEEEGEEEADDEEKEKLGDSTGPAAPLSREMLRYLWNPMAPFEPPNDFFRIRLVCMILQSIGQYFSKGGARVKLDRFLLFFQRYLLFRGQLPMRVGHLVKDTIEDLRPQMVLHKTLEESDDAILLVLQEEAKHLQDGDEDGIGGGDDEGEEEESTEEEESEEGGDSDLDSEDEDADGADDENEEDDPDYDRKRMQAAEEEPDEFEEAMKDLIKDSLVEARNQGASKRMFTQGLAVAQSKRGSGSQFVIESERDGDGSRAAGGHVPASSDDGEGEREGMTDGEAPRQSDDNEESAVARSRTFVRFGLLRRGGGVRGEVRVPTSDKLVRSAFAKRAGEEKEREEVKSRVMQAVGRQEEADYSEKIQNLQTAGFFVGGEREGGHGHRKKKGHSMYSQPGEGQPRTMHLTYGNFRRRG</sequence>
<reference evidence="3" key="1">
    <citation type="submission" date="2014-11" db="EMBL/GenBank/DDBJ databases">
        <authorList>
            <person name="Otto D Thomas"/>
            <person name="Naeem Raeece"/>
        </authorList>
    </citation>
    <scope>NUCLEOTIDE SEQUENCE</scope>
</reference>
<feature type="region of interest" description="Disordered" evidence="1">
    <location>
        <begin position="1335"/>
        <end position="1376"/>
    </location>
</feature>
<dbReference type="GO" id="GO:0035145">
    <property type="term" value="C:exon-exon junction complex"/>
    <property type="evidence" value="ECO:0007669"/>
    <property type="project" value="TreeGrafter"/>
</dbReference>
<feature type="compositionally biased region" description="Low complexity" evidence="1">
    <location>
        <begin position="527"/>
        <end position="543"/>
    </location>
</feature>
<feature type="compositionally biased region" description="Basic and acidic residues" evidence="1">
    <location>
        <begin position="545"/>
        <end position="573"/>
    </location>
</feature>
<dbReference type="EMBL" id="CDMZ01000444">
    <property type="protein sequence ID" value="CEM14500.1"/>
    <property type="molecule type" value="Genomic_DNA"/>
</dbReference>
<dbReference type="GO" id="GO:0005737">
    <property type="term" value="C:cytoplasm"/>
    <property type="evidence" value="ECO:0007669"/>
    <property type="project" value="TreeGrafter"/>
</dbReference>
<dbReference type="SUPFAM" id="SSF48371">
    <property type="entry name" value="ARM repeat"/>
    <property type="match status" value="2"/>
</dbReference>
<dbReference type="GO" id="GO:0003723">
    <property type="term" value="F:RNA binding"/>
    <property type="evidence" value="ECO:0007669"/>
    <property type="project" value="InterPro"/>
</dbReference>
<feature type="compositionally biased region" description="Basic and acidic residues" evidence="1">
    <location>
        <begin position="1236"/>
        <end position="1250"/>
    </location>
</feature>
<feature type="compositionally biased region" description="Acidic residues" evidence="1">
    <location>
        <begin position="1099"/>
        <end position="1150"/>
    </location>
</feature>
<evidence type="ECO:0000259" key="2">
    <source>
        <dbReference type="SMART" id="SM00543"/>
    </source>
</evidence>
<feature type="region of interest" description="Disordered" evidence="1">
    <location>
        <begin position="1096"/>
        <end position="1173"/>
    </location>
</feature>
<dbReference type="GO" id="GO:0000184">
    <property type="term" value="P:nuclear-transcribed mRNA catabolic process, nonsense-mediated decay"/>
    <property type="evidence" value="ECO:0007669"/>
    <property type="project" value="InterPro"/>
</dbReference>
<feature type="compositionally biased region" description="Basic and acidic residues" evidence="1">
    <location>
        <begin position="478"/>
        <end position="514"/>
    </location>
</feature>
<feature type="compositionally biased region" description="Pro residues" evidence="1">
    <location>
        <begin position="517"/>
        <end position="526"/>
    </location>
</feature>
<proteinExistence type="predicted"/>
<protein>
    <recommendedName>
        <fullName evidence="2">MIF4G domain-containing protein</fullName>
    </recommendedName>
</protein>
<name>A0A0G4FL17_9ALVE</name>
<dbReference type="InterPro" id="IPR003890">
    <property type="entry name" value="MIF4G-like_typ-3"/>
</dbReference>
<dbReference type="PANTHER" id="PTHR12839">
    <property type="entry name" value="NONSENSE-MEDIATED MRNA DECAY PROTEIN 2 UP-FRAMESHIFT SUPPRESSOR 2"/>
    <property type="match status" value="1"/>
</dbReference>
<feature type="region of interest" description="Disordered" evidence="1">
    <location>
        <begin position="961"/>
        <end position="986"/>
    </location>
</feature>
<organism evidence="3">
    <name type="scientific">Chromera velia CCMP2878</name>
    <dbReference type="NCBI Taxonomy" id="1169474"/>
    <lineage>
        <taxon>Eukaryota</taxon>
        <taxon>Sar</taxon>
        <taxon>Alveolata</taxon>
        <taxon>Colpodellida</taxon>
        <taxon>Chromeraceae</taxon>
        <taxon>Chromera</taxon>
    </lineage>
</organism>
<feature type="region of interest" description="Disordered" evidence="1">
    <location>
        <begin position="478"/>
        <end position="573"/>
    </location>
</feature>
<dbReference type="PANTHER" id="PTHR12839:SF7">
    <property type="entry name" value="REGULATOR OF NONSENSE TRANSCRIPTS 2"/>
    <property type="match status" value="1"/>
</dbReference>